<gene>
    <name evidence="1" type="ORF">ALECFALPRED_009127</name>
</gene>
<sequence>MLVDSASKEAVGAVVHMLAELGPYATADDFKTQLNLLNESIPALEAQAEQATTSDDGFEAQLRYLSSQCDFAIQIIDDEKTKYLGNLSVLNQELRAKMAAAGGAFHGDWDALEATDDWPRDVAEQLHRLVEKYPQIERREGYLNEVSAYWKEFAGKEAAQLFQKGWEYVAGYKLKWEY</sequence>
<dbReference type="EMBL" id="CAJPDR010000066">
    <property type="protein sequence ID" value="CAF9913875.1"/>
    <property type="molecule type" value="Genomic_DNA"/>
</dbReference>
<organism evidence="1 2">
    <name type="scientific">Alectoria fallacina</name>
    <dbReference type="NCBI Taxonomy" id="1903189"/>
    <lineage>
        <taxon>Eukaryota</taxon>
        <taxon>Fungi</taxon>
        <taxon>Dikarya</taxon>
        <taxon>Ascomycota</taxon>
        <taxon>Pezizomycotina</taxon>
        <taxon>Lecanoromycetes</taxon>
        <taxon>OSLEUM clade</taxon>
        <taxon>Lecanoromycetidae</taxon>
        <taxon>Lecanorales</taxon>
        <taxon>Lecanorineae</taxon>
        <taxon>Parmeliaceae</taxon>
        <taxon>Alectoria</taxon>
    </lineage>
</organism>
<keyword evidence="2" id="KW-1185">Reference proteome</keyword>
<dbReference type="AlphaFoldDB" id="A0A8H3EYC6"/>
<name>A0A8H3EYC6_9LECA</name>
<protein>
    <submittedName>
        <fullName evidence="1">Uncharacterized protein</fullName>
    </submittedName>
</protein>
<evidence type="ECO:0000313" key="2">
    <source>
        <dbReference type="Proteomes" id="UP000664203"/>
    </source>
</evidence>
<reference evidence="1" key="1">
    <citation type="submission" date="2021-03" db="EMBL/GenBank/DDBJ databases">
        <authorList>
            <person name="Tagirdzhanova G."/>
        </authorList>
    </citation>
    <scope>NUCLEOTIDE SEQUENCE</scope>
</reference>
<comment type="caution">
    <text evidence="1">The sequence shown here is derived from an EMBL/GenBank/DDBJ whole genome shotgun (WGS) entry which is preliminary data.</text>
</comment>
<proteinExistence type="predicted"/>
<accession>A0A8H3EYC6</accession>
<evidence type="ECO:0000313" key="1">
    <source>
        <dbReference type="EMBL" id="CAF9913875.1"/>
    </source>
</evidence>
<dbReference type="Proteomes" id="UP000664203">
    <property type="component" value="Unassembled WGS sequence"/>
</dbReference>